<dbReference type="Proteomes" id="UP000230407">
    <property type="component" value="Unassembled WGS sequence"/>
</dbReference>
<dbReference type="EMBL" id="PGGW01000060">
    <property type="protein sequence ID" value="PJE96194.1"/>
    <property type="molecule type" value="Genomic_DNA"/>
</dbReference>
<accession>A0A2M8LW71</accession>
<reference evidence="2 3" key="1">
    <citation type="submission" date="2017-11" db="EMBL/GenBank/DDBJ databases">
        <title>Streptomyces carmine sp. nov., a novel actinomycete isolated from Sophora alopecuroides in Xinjiang, China.</title>
        <authorList>
            <person name="Wang Y."/>
            <person name="Luo X."/>
            <person name="Wan C."/>
            <person name="Zhang L."/>
        </authorList>
    </citation>
    <scope>NUCLEOTIDE SEQUENCE [LARGE SCALE GENOMIC DNA]</scope>
    <source>
        <strain evidence="2 3">TRM SA0054</strain>
    </source>
</reference>
<protein>
    <submittedName>
        <fullName evidence="2">Uncharacterized protein</fullName>
    </submittedName>
</protein>
<proteinExistence type="predicted"/>
<organism evidence="2 3">
    <name type="scientific">Streptomyces carminius</name>
    <dbReference type="NCBI Taxonomy" id="2665496"/>
    <lineage>
        <taxon>Bacteria</taxon>
        <taxon>Bacillati</taxon>
        <taxon>Actinomycetota</taxon>
        <taxon>Actinomycetes</taxon>
        <taxon>Kitasatosporales</taxon>
        <taxon>Streptomycetaceae</taxon>
        <taxon>Streptomyces</taxon>
    </lineage>
</organism>
<evidence type="ECO:0000313" key="2">
    <source>
        <dbReference type="EMBL" id="PJE96194.1"/>
    </source>
</evidence>
<feature type="region of interest" description="Disordered" evidence="1">
    <location>
        <begin position="133"/>
        <end position="180"/>
    </location>
</feature>
<sequence>MTTPSIPASGRALIEESAKKSALVWVRGPQGPDRALWHVWHDGAVCLVGDGPGEQPLAGLGLVHGGTAAVTARSKDKGGRLVVWPARVVELPPDGDRWEAAVAELAGKRLNAPDAASIAGRWARECRVLRLEPAGEPTEGPGAMPDGSRAAAPLPTAATTRRPAPAGLPKLLLRRGRRRG</sequence>
<evidence type="ECO:0000313" key="3">
    <source>
        <dbReference type="Proteomes" id="UP000230407"/>
    </source>
</evidence>
<evidence type="ECO:0000256" key="1">
    <source>
        <dbReference type="SAM" id="MobiDB-lite"/>
    </source>
</evidence>
<keyword evidence="3" id="KW-1185">Reference proteome</keyword>
<feature type="compositionally biased region" description="Low complexity" evidence="1">
    <location>
        <begin position="149"/>
        <end position="171"/>
    </location>
</feature>
<dbReference type="AlphaFoldDB" id="A0A2M8LW71"/>
<gene>
    <name evidence="2" type="ORF">CUT44_20690</name>
</gene>
<name>A0A2M8LW71_9ACTN</name>
<dbReference type="RefSeq" id="WP_100203379.1">
    <property type="nucleotide sequence ID" value="NZ_PGGW01000060.1"/>
</dbReference>
<comment type="caution">
    <text evidence="2">The sequence shown here is derived from an EMBL/GenBank/DDBJ whole genome shotgun (WGS) entry which is preliminary data.</text>
</comment>